<comment type="caution">
    <text evidence="1">The sequence shown here is derived from an EMBL/GenBank/DDBJ whole genome shotgun (WGS) entry which is preliminary data.</text>
</comment>
<evidence type="ECO:0000313" key="2">
    <source>
        <dbReference type="Proteomes" id="UP000774326"/>
    </source>
</evidence>
<keyword evidence="2" id="KW-1185">Reference proteome</keyword>
<dbReference type="AlphaFoldDB" id="A0A9P8Q8F4"/>
<reference evidence="1" key="1">
    <citation type="journal article" date="2021" name="Open Biol.">
        <title>Shared evolutionary footprints suggest mitochondrial oxidative damage underlies multiple complex I losses in fungi.</title>
        <authorList>
            <person name="Schikora-Tamarit M.A."/>
            <person name="Marcet-Houben M."/>
            <person name="Nosek J."/>
            <person name="Gabaldon T."/>
        </authorList>
    </citation>
    <scope>NUCLEOTIDE SEQUENCE</scope>
    <source>
        <strain evidence="1">CBS2887</strain>
    </source>
</reference>
<sequence>MVWRSGGGGVEDDGVAFSGTETLGGLILGEFKERTCFLWTAKTSLTGFTLSFNSRSISCFFSRRYFLASINGAMLGSFNLKVKSSSL</sequence>
<reference evidence="1" key="2">
    <citation type="submission" date="2021-01" db="EMBL/GenBank/DDBJ databases">
        <authorList>
            <person name="Schikora-Tamarit M.A."/>
        </authorList>
    </citation>
    <scope>NUCLEOTIDE SEQUENCE</scope>
    <source>
        <strain evidence="1">CBS2887</strain>
    </source>
</reference>
<evidence type="ECO:0000313" key="1">
    <source>
        <dbReference type="EMBL" id="KAH3684819.1"/>
    </source>
</evidence>
<gene>
    <name evidence="1" type="ORF">WICPIJ_004214</name>
</gene>
<organism evidence="1 2">
    <name type="scientific">Wickerhamomyces pijperi</name>
    <name type="common">Yeast</name>
    <name type="synonym">Pichia pijperi</name>
    <dbReference type="NCBI Taxonomy" id="599730"/>
    <lineage>
        <taxon>Eukaryota</taxon>
        <taxon>Fungi</taxon>
        <taxon>Dikarya</taxon>
        <taxon>Ascomycota</taxon>
        <taxon>Saccharomycotina</taxon>
        <taxon>Saccharomycetes</taxon>
        <taxon>Phaffomycetales</taxon>
        <taxon>Wickerhamomycetaceae</taxon>
        <taxon>Wickerhamomyces</taxon>
    </lineage>
</organism>
<protein>
    <submittedName>
        <fullName evidence="1">Uncharacterized protein</fullName>
    </submittedName>
</protein>
<dbReference type="Proteomes" id="UP000774326">
    <property type="component" value="Unassembled WGS sequence"/>
</dbReference>
<proteinExistence type="predicted"/>
<dbReference type="EMBL" id="JAEUBG010002305">
    <property type="protein sequence ID" value="KAH3684819.1"/>
    <property type="molecule type" value="Genomic_DNA"/>
</dbReference>
<accession>A0A9P8Q8F4</accession>
<name>A0A9P8Q8F4_WICPI</name>